<organism evidence="1 2">
    <name type="scientific">Cichorium intybus</name>
    <name type="common">Chicory</name>
    <dbReference type="NCBI Taxonomy" id="13427"/>
    <lineage>
        <taxon>Eukaryota</taxon>
        <taxon>Viridiplantae</taxon>
        <taxon>Streptophyta</taxon>
        <taxon>Embryophyta</taxon>
        <taxon>Tracheophyta</taxon>
        <taxon>Spermatophyta</taxon>
        <taxon>Magnoliopsida</taxon>
        <taxon>eudicotyledons</taxon>
        <taxon>Gunneridae</taxon>
        <taxon>Pentapetalae</taxon>
        <taxon>asterids</taxon>
        <taxon>campanulids</taxon>
        <taxon>Asterales</taxon>
        <taxon>Asteraceae</taxon>
        <taxon>Cichorioideae</taxon>
        <taxon>Cichorieae</taxon>
        <taxon>Cichoriinae</taxon>
        <taxon>Cichorium</taxon>
    </lineage>
</organism>
<dbReference type="EMBL" id="CM042011">
    <property type="protein sequence ID" value="KAI3766628.1"/>
    <property type="molecule type" value="Genomic_DNA"/>
</dbReference>
<protein>
    <submittedName>
        <fullName evidence="1">Uncharacterized protein</fullName>
    </submittedName>
</protein>
<keyword evidence="2" id="KW-1185">Reference proteome</keyword>
<evidence type="ECO:0000313" key="1">
    <source>
        <dbReference type="EMBL" id="KAI3766628.1"/>
    </source>
</evidence>
<reference evidence="1 2" key="2">
    <citation type="journal article" date="2022" name="Mol. Ecol. Resour.">
        <title>The genomes of chicory, endive, great burdock and yacon provide insights into Asteraceae paleo-polyploidization history and plant inulin production.</title>
        <authorList>
            <person name="Fan W."/>
            <person name="Wang S."/>
            <person name="Wang H."/>
            <person name="Wang A."/>
            <person name="Jiang F."/>
            <person name="Liu H."/>
            <person name="Zhao H."/>
            <person name="Xu D."/>
            <person name="Zhang Y."/>
        </authorList>
    </citation>
    <scope>NUCLEOTIDE SEQUENCE [LARGE SCALE GENOMIC DNA]</scope>
    <source>
        <strain evidence="2">cv. Punajuju</strain>
        <tissue evidence="1">Leaves</tissue>
    </source>
</reference>
<sequence>MPYIVLAAQFRLRSKSLISFGASLTLQLIPIDLLFRPADACERQVSNLLHLYLLSHYVAEVQRKDWKKCCPFHLSGDSAESNYQREMVLASVLLEDSDALVNTPANTEALNCVIIDNDATSTIKDRPLETASSKAAYAYCQIEKIIYGDTVATENDKRQHAVVIGDSVKNIIDGASKSSSSKLKNDVRYQNENSILKDTIDAGTNYISDGERNLEGAKPGKFRLLSDILKELDGPSDAPGFRNGDIEFTSESEDDSDDDFTLETVVRKKKGIRVISKSGVKSKNQKMISEVLKPSFDRDIMMKHVSGNTCGKDPKRGSKRQLRKTRTRETEDDSDHDFTPETVVRKKKAVQVTSKSGIKSKNEKRILEVLKPSFDQAKRMKPVLGDSCGKVPKRGSKHQLIKTRTTETVDDSDDDFTPETIVRKKKDVRVISKSGIESKNKMRISEVLKPSFDWGKRMKPVSENSCGKDSQLGSKHQLRKTRTSETEDDSDDDFTLEKVVRKKKGVRVISKSGIEPKNKKRILEVLKPSVNHGKRMKPVSENSCRKDPQLGSKHQQRKTRTSETEDDSDDDFTLEKVVRKKKGVRVIYKSGTESKNRKRISEVLKASFERGKRMKRVSENSCGKDPQLGSKRQLRKTRTEVDLRMMNKAKEFEAENMVAPSSLGGGENTPGTQEDSLISRGNKRNREVLKLLDGSKMRSTNSSRSTHATSYNMNRASCFVQKSIMESSPPIVNESMAALQLLGFFNAGVNTQTLSKTATKDPALSVSKGKIMCGLDEIGPPASGSIVCQSLVEVNVINGAPLLQAEQTASGTSVCLTNVNPSEFSIPNARKFLRRARFLQN</sequence>
<name>A0ACB9F5L1_CICIN</name>
<evidence type="ECO:0000313" key="2">
    <source>
        <dbReference type="Proteomes" id="UP001055811"/>
    </source>
</evidence>
<proteinExistence type="predicted"/>
<accession>A0ACB9F5L1</accession>
<gene>
    <name evidence="1" type="ORF">L2E82_16695</name>
</gene>
<reference evidence="2" key="1">
    <citation type="journal article" date="2022" name="Mol. Ecol. Resour.">
        <title>The genomes of chicory, endive, great burdock and yacon provide insights into Asteraceae palaeo-polyploidization history and plant inulin production.</title>
        <authorList>
            <person name="Fan W."/>
            <person name="Wang S."/>
            <person name="Wang H."/>
            <person name="Wang A."/>
            <person name="Jiang F."/>
            <person name="Liu H."/>
            <person name="Zhao H."/>
            <person name="Xu D."/>
            <person name="Zhang Y."/>
        </authorList>
    </citation>
    <scope>NUCLEOTIDE SEQUENCE [LARGE SCALE GENOMIC DNA]</scope>
    <source>
        <strain evidence="2">cv. Punajuju</strain>
    </source>
</reference>
<dbReference type="Proteomes" id="UP001055811">
    <property type="component" value="Linkage Group LG03"/>
</dbReference>
<comment type="caution">
    <text evidence="1">The sequence shown here is derived from an EMBL/GenBank/DDBJ whole genome shotgun (WGS) entry which is preliminary data.</text>
</comment>